<dbReference type="Proteomes" id="UP001148614">
    <property type="component" value="Unassembled WGS sequence"/>
</dbReference>
<dbReference type="PANTHER" id="PTHR35041">
    <property type="entry name" value="MEDIATOR OF RNA POLYMERASE II TRANSCRIPTION SUBUNIT 1"/>
    <property type="match status" value="1"/>
</dbReference>
<feature type="transmembrane region" description="Helical" evidence="1">
    <location>
        <begin position="12"/>
        <end position="34"/>
    </location>
</feature>
<gene>
    <name evidence="2" type="ORF">NPX13_g9027</name>
</gene>
<evidence type="ECO:0000313" key="2">
    <source>
        <dbReference type="EMBL" id="KAJ3561235.1"/>
    </source>
</evidence>
<keyword evidence="1" id="KW-0472">Membrane</keyword>
<proteinExistence type="predicted"/>
<keyword evidence="3" id="KW-1185">Reference proteome</keyword>
<dbReference type="AlphaFoldDB" id="A0A9W8N757"/>
<keyword evidence="1" id="KW-0812">Transmembrane</keyword>
<dbReference type="EMBL" id="JANPWZ010002109">
    <property type="protein sequence ID" value="KAJ3561235.1"/>
    <property type="molecule type" value="Genomic_DNA"/>
</dbReference>
<organism evidence="2 3">
    <name type="scientific">Xylaria arbuscula</name>
    <dbReference type="NCBI Taxonomy" id="114810"/>
    <lineage>
        <taxon>Eukaryota</taxon>
        <taxon>Fungi</taxon>
        <taxon>Dikarya</taxon>
        <taxon>Ascomycota</taxon>
        <taxon>Pezizomycotina</taxon>
        <taxon>Sordariomycetes</taxon>
        <taxon>Xylariomycetidae</taxon>
        <taxon>Xylariales</taxon>
        <taxon>Xylariaceae</taxon>
        <taxon>Xylaria</taxon>
    </lineage>
</organism>
<protein>
    <submittedName>
        <fullName evidence="2">Uncharacterized protein</fullName>
    </submittedName>
</protein>
<feature type="transmembrane region" description="Helical" evidence="1">
    <location>
        <begin position="125"/>
        <end position="142"/>
    </location>
</feature>
<reference evidence="2" key="1">
    <citation type="submission" date="2022-07" db="EMBL/GenBank/DDBJ databases">
        <title>Genome Sequence of Xylaria arbuscula.</title>
        <authorList>
            <person name="Buettner E."/>
        </authorList>
    </citation>
    <scope>NUCLEOTIDE SEQUENCE</scope>
    <source>
        <strain evidence="2">VT107</strain>
    </source>
</reference>
<evidence type="ECO:0000313" key="3">
    <source>
        <dbReference type="Proteomes" id="UP001148614"/>
    </source>
</evidence>
<feature type="transmembrane region" description="Helical" evidence="1">
    <location>
        <begin position="542"/>
        <end position="564"/>
    </location>
</feature>
<comment type="caution">
    <text evidence="2">The sequence shown here is derived from an EMBL/GenBank/DDBJ whole genome shotgun (WGS) entry which is preliminary data.</text>
</comment>
<evidence type="ECO:0000256" key="1">
    <source>
        <dbReference type="SAM" id="Phobius"/>
    </source>
</evidence>
<accession>A0A9W8N757</accession>
<dbReference type="PANTHER" id="PTHR35041:SF6">
    <property type="entry name" value="FORMYLMETHIONINE DEFORMYLASE-LIKE PROTEIN-RELATED"/>
    <property type="match status" value="1"/>
</dbReference>
<keyword evidence="1" id="KW-1133">Transmembrane helix</keyword>
<name>A0A9W8N757_9PEZI</name>
<feature type="transmembrane region" description="Helical" evidence="1">
    <location>
        <begin position="66"/>
        <end position="89"/>
    </location>
</feature>
<dbReference type="VEuPathDB" id="FungiDB:F4678DRAFT_89997"/>
<sequence>MSKSTASIHFLAPTVIVTAFLAAVILAVGHHLFYSSLDGTPVLSAARATGVINASPQKINITVGNIFSTLVGVCLSISVSTSYMQLVWGSIKVRSEKLSRIDSVFSGVRSIASLFHIAAWRAYPGLAFIALTFWLTAIPLVIPPATLSVHSTTLPAQATAFEVPNVDFKSLNFADVPFNTDSKGFEYSQPSNAVLKVAQATSATGAILPLSPPFPNSTWSLDYHGPRLGCKAVSDSFKDAIIHNVESAVKLGDCLTSYGYISWGPTGLNESQSLPFRLPDDDDSDTFPTLETKLLSGFDSRAILYVAVFPHIVNKIHTLGCENLFGLNGELTDSTILQCELYNSTYHSNFSFINGEQLVEVYIKETLNEVEPIISVGTAEYVFTDDYGPYSAVNFTKVEALAYQAVFDAFGQGLVGSISSSFDQSGALKANTSILASTLSETKELAFLSNWEDAPTAGAFSDLVTWAASESSFPGTSVVATAGPYNRSLSEAMEEIFLNLTIGLMSSSLLQPNYTSPFAPPLALVTNTAIANVYTYSTTLLWIGYGIPLLLGLIAACIGILVLLSNGVSYSDKFSTIWRCAQQGSLDTTILPEDMLGDEPLPKHLGDSKLRFLK</sequence>